<dbReference type="Gene3D" id="1.25.40.10">
    <property type="entry name" value="Tetratricopeptide repeat domain"/>
    <property type="match status" value="6"/>
</dbReference>
<dbReference type="InterPro" id="IPR050667">
    <property type="entry name" value="PPR-containing_protein"/>
</dbReference>
<feature type="repeat" description="PPR" evidence="3">
    <location>
        <begin position="420"/>
        <end position="454"/>
    </location>
</feature>
<feature type="repeat" description="PPR" evidence="3">
    <location>
        <begin position="490"/>
        <end position="524"/>
    </location>
</feature>
<feature type="repeat" description="PPR" evidence="3">
    <location>
        <begin position="560"/>
        <end position="594"/>
    </location>
</feature>
<dbReference type="PANTHER" id="PTHR47939:SF13">
    <property type="entry name" value="OS03G0201400 PROTEIN"/>
    <property type="match status" value="1"/>
</dbReference>
<dbReference type="InParanoid" id="A0A200QC83"/>
<dbReference type="Pfam" id="PF12854">
    <property type="entry name" value="PPR_1"/>
    <property type="match status" value="1"/>
</dbReference>
<dbReference type="FunCoup" id="A0A200QC83">
    <property type="interactions" value="385"/>
</dbReference>
<evidence type="ECO:0000256" key="3">
    <source>
        <dbReference type="PROSITE-ProRule" id="PRU00708"/>
    </source>
</evidence>
<organism evidence="5 6">
    <name type="scientific">Macleaya cordata</name>
    <name type="common">Five-seeded plume-poppy</name>
    <name type="synonym">Bocconia cordata</name>
    <dbReference type="NCBI Taxonomy" id="56857"/>
    <lineage>
        <taxon>Eukaryota</taxon>
        <taxon>Viridiplantae</taxon>
        <taxon>Streptophyta</taxon>
        <taxon>Embryophyta</taxon>
        <taxon>Tracheophyta</taxon>
        <taxon>Spermatophyta</taxon>
        <taxon>Magnoliopsida</taxon>
        <taxon>Ranunculales</taxon>
        <taxon>Papaveraceae</taxon>
        <taxon>Papaveroideae</taxon>
        <taxon>Macleaya</taxon>
    </lineage>
</organism>
<dbReference type="Pfam" id="PF01535">
    <property type="entry name" value="PPR"/>
    <property type="match status" value="2"/>
</dbReference>
<dbReference type="SUPFAM" id="SSF81901">
    <property type="entry name" value="HCP-like"/>
    <property type="match status" value="1"/>
</dbReference>
<comment type="similarity">
    <text evidence="1">Belongs to the PPR family. P subfamily.</text>
</comment>
<dbReference type="OrthoDB" id="185373at2759"/>
<dbReference type="PANTHER" id="PTHR47939">
    <property type="entry name" value="MEMBRANE-ASSOCIATED SALT-INDUCIBLE PROTEIN-LIKE"/>
    <property type="match status" value="1"/>
</dbReference>
<evidence type="ECO:0000313" key="5">
    <source>
        <dbReference type="EMBL" id="OVA08069.1"/>
    </source>
</evidence>
<proteinExistence type="inferred from homology"/>
<feature type="repeat" description="PPR" evidence="3">
    <location>
        <begin position="677"/>
        <end position="711"/>
    </location>
</feature>
<dbReference type="InterPro" id="IPR002885">
    <property type="entry name" value="PPR_rpt"/>
</dbReference>
<feature type="repeat" description="PPR" evidence="3">
    <location>
        <begin position="211"/>
        <end position="245"/>
    </location>
</feature>
<comment type="caution">
    <text evidence="5">The sequence shown here is derived from an EMBL/GenBank/DDBJ whole genome shotgun (WGS) entry which is preliminary data.</text>
</comment>
<feature type="region of interest" description="Disordered" evidence="4">
    <location>
        <begin position="30"/>
        <end position="53"/>
    </location>
</feature>
<feature type="compositionally biased region" description="Pro residues" evidence="4">
    <location>
        <begin position="36"/>
        <end position="46"/>
    </location>
</feature>
<dbReference type="AlphaFoldDB" id="A0A200QC83"/>
<accession>A0A200QC83</accession>
<keyword evidence="2" id="KW-0677">Repeat</keyword>
<evidence type="ECO:0000313" key="6">
    <source>
        <dbReference type="Proteomes" id="UP000195402"/>
    </source>
</evidence>
<dbReference type="Pfam" id="PF13041">
    <property type="entry name" value="PPR_2"/>
    <property type="match status" value="5"/>
</dbReference>
<feature type="repeat" description="PPR" evidence="3">
    <location>
        <begin position="385"/>
        <end position="419"/>
    </location>
</feature>
<feature type="repeat" description="PPR" evidence="3">
    <location>
        <begin position="140"/>
        <end position="174"/>
    </location>
</feature>
<feature type="repeat" description="PPR" evidence="3">
    <location>
        <begin position="350"/>
        <end position="384"/>
    </location>
</feature>
<keyword evidence="6" id="KW-1185">Reference proteome</keyword>
<dbReference type="NCBIfam" id="TIGR00756">
    <property type="entry name" value="PPR"/>
    <property type="match status" value="12"/>
</dbReference>
<reference evidence="5 6" key="1">
    <citation type="journal article" date="2017" name="Mol. Plant">
        <title>The Genome of Medicinal Plant Macleaya cordata Provides New Insights into Benzylisoquinoline Alkaloids Metabolism.</title>
        <authorList>
            <person name="Liu X."/>
            <person name="Liu Y."/>
            <person name="Huang P."/>
            <person name="Ma Y."/>
            <person name="Qing Z."/>
            <person name="Tang Q."/>
            <person name="Cao H."/>
            <person name="Cheng P."/>
            <person name="Zheng Y."/>
            <person name="Yuan Z."/>
            <person name="Zhou Y."/>
            <person name="Liu J."/>
            <person name="Tang Z."/>
            <person name="Zhuo Y."/>
            <person name="Zhang Y."/>
            <person name="Yu L."/>
            <person name="Huang J."/>
            <person name="Yang P."/>
            <person name="Peng Q."/>
            <person name="Zhang J."/>
            <person name="Jiang W."/>
            <person name="Zhang Z."/>
            <person name="Lin K."/>
            <person name="Ro D.K."/>
            <person name="Chen X."/>
            <person name="Xiong X."/>
            <person name="Shang Y."/>
            <person name="Huang S."/>
            <person name="Zeng J."/>
        </authorList>
    </citation>
    <scope>NUCLEOTIDE SEQUENCE [LARGE SCALE GENOMIC DNA]</scope>
    <source>
        <strain evidence="6">cv. BLH2017</strain>
        <tissue evidence="5">Root</tissue>
    </source>
</reference>
<name>A0A200QC83_MACCD</name>
<dbReference type="Proteomes" id="UP000195402">
    <property type="component" value="Unassembled WGS sequence"/>
</dbReference>
<feature type="repeat" description="PPR" evidence="3">
    <location>
        <begin position="455"/>
        <end position="489"/>
    </location>
</feature>
<evidence type="ECO:0000256" key="4">
    <source>
        <dbReference type="SAM" id="MobiDB-lite"/>
    </source>
</evidence>
<dbReference type="PROSITE" id="PS51375">
    <property type="entry name" value="PPR"/>
    <property type="match status" value="12"/>
</dbReference>
<sequence>MKPKRPLRPCHLFSCNNNNTYLLTRPRRQFTTSPLPLDPPPPPNPSPSTSQHDHKTFSFSLADHLISRGLISTAQGVVDRIVKHSPSISDFVFTISFATSRGLDFNSAYSQLLSRLCTEERYSVAFHLYNRMADYGIFPGDSCNTLLIDGLCFIGDLDKAFLVFKEMIQSGTRPTDVHLYKSLVYNFCKRRRNVEAEYFCRVMELYGLTPDRIMYTWLIYGYCKEEDMNRAVGVYERMLETGCKPDVYTYTVLISALYKENRTDEAGILFTKMLASGVAPDHVMYWSLKRYPEGHDLCLTIMLLQVRDKSRCYIDSLLITSFITSRLNKAVEEDVELWFRKILVSSMCFSYEDFSTLINALCVGGKTNLARDFLNKMRAHGFKPLLSTYNSMIKCLCHDGSFEDAKKLIGLMEEQGMLSNHATYLIMVNEHCKQGDLVSAFEVLEEMNERDLKPSVAIYDSIISALCTDERLVEAEHMFERMLKAGVVADEFVYTTLICGYSKNGSAIDACRLFEKMIKSGIKSSSYAYAALINGLIKKNMTKQGYSYLHRMLDDGFLPDNVFYSMLINQFCKKGDVSFALSLYDLMRRNKTELDLITYGSLINGVCRNVSYIARKYHPFGCKRLKKLKDMLFLSLHQITLKPINYNERGSWSPSRKMIDFAEKLMQDMKENGITPDLHVHNAMIDGYCRVGRMRDAYEQFNKMNSDGCAPNEVTYNTLIKGLCRTRRIIDALSLLHTMNKKGLYPSKVSYERLLKSLCDICLSGLAFNICEEMLPHGHVPCHCNYRLQSPCDICSSCLAFKVCEEMLFHGHVPCGRNYNRLLGIHCMLLKRGKLPDEAIKSQVVEAC</sequence>
<feature type="repeat" description="PPR" evidence="3">
    <location>
        <begin position="525"/>
        <end position="559"/>
    </location>
</feature>
<evidence type="ECO:0000256" key="1">
    <source>
        <dbReference type="ARBA" id="ARBA00007626"/>
    </source>
</evidence>
<gene>
    <name evidence="5" type="ORF">BVC80_1729g17</name>
</gene>
<evidence type="ECO:0000256" key="2">
    <source>
        <dbReference type="ARBA" id="ARBA00022737"/>
    </source>
</evidence>
<dbReference type="EMBL" id="MVGT01002363">
    <property type="protein sequence ID" value="OVA08069.1"/>
    <property type="molecule type" value="Genomic_DNA"/>
</dbReference>
<dbReference type="InterPro" id="IPR011990">
    <property type="entry name" value="TPR-like_helical_dom_sf"/>
</dbReference>
<feature type="repeat" description="PPR" evidence="3">
    <location>
        <begin position="246"/>
        <end position="280"/>
    </location>
</feature>
<feature type="repeat" description="PPR" evidence="3">
    <location>
        <begin position="712"/>
        <end position="746"/>
    </location>
</feature>
<protein>
    <submittedName>
        <fullName evidence="5">Pentatricopeptide repeat</fullName>
    </submittedName>
</protein>